<accession>W5SW71</accession>
<evidence type="ECO:0000256" key="4">
    <source>
        <dbReference type="ARBA" id="ARBA00023136"/>
    </source>
</evidence>
<keyword evidence="7 8" id="KW-0449">Lipoprotein</keyword>
<dbReference type="EMBL" id="CP005753">
    <property type="protein sequence ID" value="AHH11434.1"/>
    <property type="molecule type" value="Genomic_DNA"/>
</dbReference>
<evidence type="ECO:0000313" key="10">
    <source>
        <dbReference type="EMBL" id="AHH11434.1"/>
    </source>
</evidence>
<evidence type="ECO:0000256" key="7">
    <source>
        <dbReference type="ARBA" id="ARBA00023288"/>
    </source>
</evidence>
<keyword evidence="3" id="KW-0732">Signal</keyword>
<keyword evidence="4 8" id="KW-0472">Membrane</keyword>
<organism evidence="10">
    <name type="scientific">Borrelia coriaceae ATCC 43381</name>
    <dbReference type="NCBI Taxonomy" id="1408429"/>
    <lineage>
        <taxon>Bacteria</taxon>
        <taxon>Pseudomonadati</taxon>
        <taxon>Spirochaetota</taxon>
        <taxon>Spirochaetia</taxon>
        <taxon>Spirochaetales</taxon>
        <taxon>Borreliaceae</taxon>
        <taxon>Borrelia</taxon>
    </lineage>
</organism>
<evidence type="ECO:0000256" key="1">
    <source>
        <dbReference type="ARBA" id="ARBA00003932"/>
    </source>
</evidence>
<name>W5SW71_9SPIR</name>
<evidence type="ECO:0000256" key="8">
    <source>
        <dbReference type="RuleBase" id="RU363105"/>
    </source>
</evidence>
<dbReference type="PROSITE" id="PS51257">
    <property type="entry name" value="PROKAR_LIPOPROTEIN"/>
    <property type="match status" value="1"/>
</dbReference>
<dbReference type="Pfam" id="PF00921">
    <property type="entry name" value="Lipoprotein_2"/>
    <property type="match status" value="1"/>
</dbReference>
<keyword evidence="10" id="KW-0614">Plasmid</keyword>
<gene>
    <name evidence="10" type="ORF">BCO_0128906</name>
</gene>
<evidence type="ECO:0000256" key="5">
    <source>
        <dbReference type="ARBA" id="ARBA00023139"/>
    </source>
</evidence>
<sequence>MKINIKNINIKSICATLFISLFLSCNNGIEELEKRNTFLSSLANLGNDFLNIFTSFGDSFGGVLGFNTETKKSDVGAYFKKVQDAVQGTKDKLNNIVTGMKNDNNPNAASVETAVNNLVTNIFDKIIKGAKTAGEAIGSDSNLIANVADQNAGAAGKEIDNLVEGIKGIVGVVLENVGKPDAGDTNGPVQDNGTAGDTRTGSSNDNAGKLFARDNAGAAGSVAAKVARDASKAVSAVTGADILQAMVKDGGKAANLAKNTSDAAASVSAAAGANDATIAGAIALRAMAKDGKFSGPDSSKANVTTTVKRVAVSAVIKALNILTIAIRKTLDEGLKTVKDAMKINASDTTVSSEAGVATK</sequence>
<evidence type="ECO:0000256" key="3">
    <source>
        <dbReference type="ARBA" id="ARBA00022729"/>
    </source>
</evidence>
<evidence type="ECO:0000256" key="6">
    <source>
        <dbReference type="ARBA" id="ARBA00023237"/>
    </source>
</evidence>
<evidence type="ECO:0000256" key="9">
    <source>
        <dbReference type="SAM" id="MobiDB-lite"/>
    </source>
</evidence>
<comment type="subcellular location">
    <subcellularLocation>
        <location evidence="2 8">Cell outer membrane</location>
        <topology evidence="2 8">Lipid-anchor</topology>
    </subcellularLocation>
</comment>
<dbReference type="AlphaFoldDB" id="W5SW71"/>
<evidence type="ECO:0000256" key="2">
    <source>
        <dbReference type="ARBA" id="ARBA00004459"/>
    </source>
</evidence>
<dbReference type="InterPro" id="IPR000680">
    <property type="entry name" value="Borrelia_lipo"/>
</dbReference>
<dbReference type="SUPFAM" id="SSF74748">
    <property type="entry name" value="Variable surface antigen VlsE"/>
    <property type="match status" value="1"/>
</dbReference>
<dbReference type="GO" id="GO:0009279">
    <property type="term" value="C:cell outer membrane"/>
    <property type="evidence" value="ECO:0007669"/>
    <property type="project" value="UniProtKB-SubCell"/>
</dbReference>
<geneLocation type="plasmid" evidence="10">
    <name>unnamed</name>
</geneLocation>
<keyword evidence="5 8" id="KW-0564">Palmitate</keyword>
<keyword evidence="6 8" id="KW-0998">Cell outer membrane</keyword>
<reference evidence="10" key="1">
    <citation type="submission" date="2013-04" db="EMBL/GenBank/DDBJ databases">
        <title>Comparative Genomics of Relapsing Fever Spirochetes.</title>
        <authorList>
            <person name="Schwan T.G."/>
            <person name="Raffel S.J."/>
            <person name="Porcella S.F."/>
            <person name="Martens C.A."/>
            <person name="Bruno D.P."/>
            <person name="Ricklefs S.M."/>
            <person name="Barbian K.B."/>
        </authorList>
    </citation>
    <scope>NUCLEOTIDE SEQUENCE</scope>
    <source>
        <strain evidence="10">Co53</strain>
        <plasmid evidence="10">unnamed</plasmid>
    </source>
</reference>
<dbReference type="HOGENOM" id="CLU_054711_0_0_12"/>
<proteinExistence type="predicted"/>
<comment type="function">
    <text evidence="1 8">The Vlp and Vsp proteins are antigenically distinct proteins, only one vlp or vsp gene is transcriptionally active at any one time. Switching between these genes is a mechanism of host immune response evasion.</text>
</comment>
<dbReference type="OrthoDB" id="352883at2"/>
<protein>
    <recommendedName>
        <fullName evidence="8">Variable large protein</fullName>
    </recommendedName>
</protein>
<feature type="compositionally biased region" description="Polar residues" evidence="9">
    <location>
        <begin position="187"/>
        <end position="206"/>
    </location>
</feature>
<feature type="region of interest" description="Disordered" evidence="9">
    <location>
        <begin position="180"/>
        <end position="209"/>
    </location>
</feature>
<dbReference type="RefSeq" id="WP_025408705.1">
    <property type="nucleotide sequence ID" value="NZ_CP005753.1"/>
</dbReference>